<dbReference type="EMBL" id="LAZR01006616">
    <property type="protein sequence ID" value="KKM90864.1"/>
    <property type="molecule type" value="Genomic_DNA"/>
</dbReference>
<comment type="caution">
    <text evidence="1">The sequence shown here is derived from an EMBL/GenBank/DDBJ whole genome shotgun (WGS) entry which is preliminary data.</text>
</comment>
<sequence>MQIIKMSENLSKELEKVLIEDIEAYFKGLKKEDLGFSNILSNRLMTDAVILNSKEYVLLGVILKDILSDIGLFKEHLDVKQVTSKFEDFIKSYLTDDKKLTPINLINDYNDFYKYLLDSFDLPNEGYTKNLEFIELTLEFILNFFKKEIKDKALPVNLNVLIFGVISEIKRTTRNLGLNSKILMLRLILTYFGRLHEYFRFLLASETKIEKWENLYKEYMDKLISNIDSYKNNDDYINDSIDFLYEICKEWRLMYIRLLELPKTVPIEKEVNIPPDIKQELDEMVTNLIKNKLEEK</sequence>
<evidence type="ECO:0000313" key="1">
    <source>
        <dbReference type="EMBL" id="KKM90864.1"/>
    </source>
</evidence>
<protein>
    <submittedName>
        <fullName evidence="1">Uncharacterized protein</fullName>
    </submittedName>
</protein>
<proteinExistence type="predicted"/>
<dbReference type="AlphaFoldDB" id="A0A0F9L7L2"/>
<gene>
    <name evidence="1" type="ORF">LCGC14_1234300</name>
</gene>
<name>A0A0F9L7L2_9ZZZZ</name>
<organism evidence="1">
    <name type="scientific">marine sediment metagenome</name>
    <dbReference type="NCBI Taxonomy" id="412755"/>
    <lineage>
        <taxon>unclassified sequences</taxon>
        <taxon>metagenomes</taxon>
        <taxon>ecological metagenomes</taxon>
    </lineage>
</organism>
<reference evidence="1" key="1">
    <citation type="journal article" date="2015" name="Nature">
        <title>Complex archaea that bridge the gap between prokaryotes and eukaryotes.</title>
        <authorList>
            <person name="Spang A."/>
            <person name="Saw J.H."/>
            <person name="Jorgensen S.L."/>
            <person name="Zaremba-Niedzwiedzka K."/>
            <person name="Martijn J."/>
            <person name="Lind A.E."/>
            <person name="van Eijk R."/>
            <person name="Schleper C."/>
            <person name="Guy L."/>
            <person name="Ettema T.J."/>
        </authorList>
    </citation>
    <scope>NUCLEOTIDE SEQUENCE</scope>
</reference>
<accession>A0A0F9L7L2</accession>